<evidence type="ECO:0000313" key="2">
    <source>
        <dbReference type="EMBL" id="OCL10382.1"/>
    </source>
</evidence>
<evidence type="ECO:0000313" key="3">
    <source>
        <dbReference type="Proteomes" id="UP000250140"/>
    </source>
</evidence>
<protein>
    <submittedName>
        <fullName evidence="2">Uncharacterized protein</fullName>
    </submittedName>
</protein>
<gene>
    <name evidence="2" type="ORF">AOQ84DRAFT_230777</name>
</gene>
<name>A0A8E2JV64_9PEZI</name>
<dbReference type="EMBL" id="KV749249">
    <property type="protein sequence ID" value="OCL10382.1"/>
    <property type="molecule type" value="Genomic_DNA"/>
</dbReference>
<feature type="region of interest" description="Disordered" evidence="1">
    <location>
        <begin position="38"/>
        <end position="62"/>
    </location>
</feature>
<accession>A0A8E2JV64</accession>
<reference evidence="2 3" key="1">
    <citation type="journal article" date="2016" name="Nat. Commun.">
        <title>Ectomycorrhizal ecology is imprinted in the genome of the dominant symbiotic fungus Cenococcum geophilum.</title>
        <authorList>
            <consortium name="DOE Joint Genome Institute"/>
            <person name="Peter M."/>
            <person name="Kohler A."/>
            <person name="Ohm R.A."/>
            <person name="Kuo A."/>
            <person name="Krutzmann J."/>
            <person name="Morin E."/>
            <person name="Arend M."/>
            <person name="Barry K.W."/>
            <person name="Binder M."/>
            <person name="Choi C."/>
            <person name="Clum A."/>
            <person name="Copeland A."/>
            <person name="Grisel N."/>
            <person name="Haridas S."/>
            <person name="Kipfer T."/>
            <person name="LaButti K."/>
            <person name="Lindquist E."/>
            <person name="Lipzen A."/>
            <person name="Maire R."/>
            <person name="Meier B."/>
            <person name="Mihaltcheva S."/>
            <person name="Molinier V."/>
            <person name="Murat C."/>
            <person name="Poggeler S."/>
            <person name="Quandt C.A."/>
            <person name="Sperisen C."/>
            <person name="Tritt A."/>
            <person name="Tisserant E."/>
            <person name="Crous P.W."/>
            <person name="Henrissat B."/>
            <person name="Nehls U."/>
            <person name="Egli S."/>
            <person name="Spatafora J.W."/>
            <person name="Grigoriev I.V."/>
            <person name="Martin F.M."/>
        </authorList>
    </citation>
    <scope>NUCLEOTIDE SEQUENCE [LARGE SCALE GENOMIC DNA]</scope>
    <source>
        <strain evidence="2 3">CBS 207.34</strain>
    </source>
</reference>
<dbReference type="Proteomes" id="UP000250140">
    <property type="component" value="Unassembled WGS sequence"/>
</dbReference>
<proteinExistence type="predicted"/>
<dbReference type="AlphaFoldDB" id="A0A8E2JV64"/>
<keyword evidence="3" id="KW-1185">Reference proteome</keyword>
<organism evidence="2 3">
    <name type="scientific">Glonium stellatum</name>
    <dbReference type="NCBI Taxonomy" id="574774"/>
    <lineage>
        <taxon>Eukaryota</taxon>
        <taxon>Fungi</taxon>
        <taxon>Dikarya</taxon>
        <taxon>Ascomycota</taxon>
        <taxon>Pezizomycotina</taxon>
        <taxon>Dothideomycetes</taxon>
        <taxon>Pleosporomycetidae</taxon>
        <taxon>Gloniales</taxon>
        <taxon>Gloniaceae</taxon>
        <taxon>Glonium</taxon>
    </lineage>
</organism>
<evidence type="ECO:0000256" key="1">
    <source>
        <dbReference type="SAM" id="MobiDB-lite"/>
    </source>
</evidence>
<feature type="compositionally biased region" description="Polar residues" evidence="1">
    <location>
        <begin position="1"/>
        <end position="15"/>
    </location>
</feature>
<feature type="region of interest" description="Disordered" evidence="1">
    <location>
        <begin position="1"/>
        <end position="23"/>
    </location>
</feature>
<sequence>MSSVSRPTKAGSHSSHPYREASSLKCKTSSFTLVREKNSEPGLHAASPSYDLFGSSEPQESGYTKLPFTVRRWLGDTEGDRLMANLVVPSTFPDYKVAQGPDDPPASSTDKLSDSNETSASYEARASGRAYTQSGTSFHHIGAWCDEKELRQALQGGCNCMAAQRLSQLADILRSSLEDLDGISARFKNTLADIEAAR</sequence>
<feature type="compositionally biased region" description="Polar residues" evidence="1">
    <location>
        <begin position="106"/>
        <end position="121"/>
    </location>
</feature>
<feature type="region of interest" description="Disordered" evidence="1">
    <location>
        <begin position="95"/>
        <end position="126"/>
    </location>
</feature>